<feature type="domain" description="Peptidase C14 caspase" evidence="3">
    <location>
        <begin position="114"/>
        <end position="222"/>
    </location>
</feature>
<evidence type="ECO:0000256" key="2">
    <source>
        <dbReference type="SAM" id="MobiDB-lite"/>
    </source>
</evidence>
<name>A0A8S0VXS8_CYCAE</name>
<protein>
    <recommendedName>
        <fullName evidence="3">Peptidase C14 caspase domain-containing protein</fullName>
    </recommendedName>
</protein>
<dbReference type="GO" id="GO:0006508">
    <property type="term" value="P:proteolysis"/>
    <property type="evidence" value="ECO:0007669"/>
    <property type="project" value="InterPro"/>
</dbReference>
<feature type="region of interest" description="Disordered" evidence="2">
    <location>
        <begin position="19"/>
        <end position="78"/>
    </location>
</feature>
<dbReference type="Gene3D" id="3.40.50.12660">
    <property type="match status" value="1"/>
</dbReference>
<dbReference type="GO" id="GO:0005737">
    <property type="term" value="C:cytoplasm"/>
    <property type="evidence" value="ECO:0007669"/>
    <property type="project" value="TreeGrafter"/>
</dbReference>
<dbReference type="OrthoDB" id="3223806at2759"/>
<evidence type="ECO:0000259" key="3">
    <source>
        <dbReference type="Pfam" id="PF00656"/>
    </source>
</evidence>
<dbReference type="AlphaFoldDB" id="A0A8S0VXS8"/>
<comment type="similarity">
    <text evidence="1">Belongs to the peptidase C14B family.</text>
</comment>
<dbReference type="PANTHER" id="PTHR48104:SF30">
    <property type="entry name" value="METACASPASE-1"/>
    <property type="match status" value="1"/>
</dbReference>
<dbReference type="PANTHER" id="PTHR48104">
    <property type="entry name" value="METACASPASE-4"/>
    <property type="match status" value="1"/>
</dbReference>
<comment type="caution">
    <text evidence="4">The sequence shown here is derived from an EMBL/GenBank/DDBJ whole genome shotgun (WGS) entry which is preliminary data.</text>
</comment>
<dbReference type="InterPro" id="IPR011600">
    <property type="entry name" value="Pept_C14_caspase"/>
</dbReference>
<sequence length="285" mass="32283">MLSDVSRFLCCLSIGNRFSRRPSDEPLTPTPPPAPPPEAHNESVVSSGSDTTSRARFAPRRTRRQRPPPPINPRRPPCKKALLIGISRVAELQEAPANMPIPRSWSMHQRSFGALQGPHNEVEATKNLLVDLYEYDPKDIVILKDSEGQSDELLPTRDNIIKRVKELTAEAKADDHFYFHFSGHSIQLPTTDTREEDRMNECIVTCDGYYIVDDDIREYLVEPIPEGAYLTVGIRLLLSRQCNRLTWIRLWSTPATPVHFWVMLLVARVIGNGRLSVDRSLPLAL</sequence>
<dbReference type="InterPro" id="IPR050452">
    <property type="entry name" value="Metacaspase"/>
</dbReference>
<proteinExistence type="inferred from homology"/>
<accession>A0A8S0VXS8</accession>
<gene>
    <name evidence="4" type="ORF">AAE3_LOCUS3436</name>
</gene>
<dbReference type="Proteomes" id="UP000467700">
    <property type="component" value="Unassembled WGS sequence"/>
</dbReference>
<dbReference type="EMBL" id="CACVBS010000032">
    <property type="protein sequence ID" value="CAA7261281.1"/>
    <property type="molecule type" value="Genomic_DNA"/>
</dbReference>
<evidence type="ECO:0000256" key="1">
    <source>
        <dbReference type="ARBA" id="ARBA00009005"/>
    </source>
</evidence>
<evidence type="ECO:0000313" key="4">
    <source>
        <dbReference type="EMBL" id="CAA7261281.1"/>
    </source>
</evidence>
<feature type="compositionally biased region" description="Polar residues" evidence="2">
    <location>
        <begin position="43"/>
        <end position="52"/>
    </location>
</feature>
<evidence type="ECO:0000313" key="5">
    <source>
        <dbReference type="Proteomes" id="UP000467700"/>
    </source>
</evidence>
<organism evidence="4 5">
    <name type="scientific">Cyclocybe aegerita</name>
    <name type="common">Black poplar mushroom</name>
    <name type="synonym">Agrocybe aegerita</name>
    <dbReference type="NCBI Taxonomy" id="1973307"/>
    <lineage>
        <taxon>Eukaryota</taxon>
        <taxon>Fungi</taxon>
        <taxon>Dikarya</taxon>
        <taxon>Basidiomycota</taxon>
        <taxon>Agaricomycotina</taxon>
        <taxon>Agaricomycetes</taxon>
        <taxon>Agaricomycetidae</taxon>
        <taxon>Agaricales</taxon>
        <taxon>Agaricineae</taxon>
        <taxon>Bolbitiaceae</taxon>
        <taxon>Cyclocybe</taxon>
    </lineage>
</organism>
<dbReference type="GO" id="GO:0004197">
    <property type="term" value="F:cysteine-type endopeptidase activity"/>
    <property type="evidence" value="ECO:0007669"/>
    <property type="project" value="InterPro"/>
</dbReference>
<feature type="compositionally biased region" description="Basic residues" evidence="2">
    <location>
        <begin position="57"/>
        <end position="66"/>
    </location>
</feature>
<keyword evidence="5" id="KW-1185">Reference proteome</keyword>
<reference evidence="4 5" key="1">
    <citation type="submission" date="2020-01" db="EMBL/GenBank/DDBJ databases">
        <authorList>
            <person name="Gupta K D."/>
        </authorList>
    </citation>
    <scope>NUCLEOTIDE SEQUENCE [LARGE SCALE GENOMIC DNA]</scope>
</reference>
<dbReference type="Pfam" id="PF00656">
    <property type="entry name" value="Peptidase_C14"/>
    <property type="match status" value="1"/>
</dbReference>
<feature type="compositionally biased region" description="Pro residues" evidence="2">
    <location>
        <begin position="28"/>
        <end position="38"/>
    </location>
</feature>